<proteinExistence type="predicted"/>
<dbReference type="InParanoid" id="B9SM13"/>
<organism evidence="1 2">
    <name type="scientific">Ricinus communis</name>
    <name type="common">Castor bean</name>
    <dbReference type="NCBI Taxonomy" id="3988"/>
    <lineage>
        <taxon>Eukaryota</taxon>
        <taxon>Viridiplantae</taxon>
        <taxon>Streptophyta</taxon>
        <taxon>Embryophyta</taxon>
        <taxon>Tracheophyta</taxon>
        <taxon>Spermatophyta</taxon>
        <taxon>Magnoliopsida</taxon>
        <taxon>eudicotyledons</taxon>
        <taxon>Gunneridae</taxon>
        <taxon>Pentapetalae</taxon>
        <taxon>rosids</taxon>
        <taxon>fabids</taxon>
        <taxon>Malpighiales</taxon>
        <taxon>Euphorbiaceae</taxon>
        <taxon>Acalyphoideae</taxon>
        <taxon>Acalypheae</taxon>
        <taxon>Ricinus</taxon>
    </lineage>
</organism>
<dbReference type="eggNOG" id="KOG1075">
    <property type="taxonomic scope" value="Eukaryota"/>
</dbReference>
<accession>B9SM13</accession>
<dbReference type="Proteomes" id="UP000008311">
    <property type="component" value="Unassembled WGS sequence"/>
</dbReference>
<name>B9SM13_RICCO</name>
<gene>
    <name evidence="1" type="ORF">RCOM_0832400</name>
</gene>
<evidence type="ECO:0000313" key="2">
    <source>
        <dbReference type="Proteomes" id="UP000008311"/>
    </source>
</evidence>
<dbReference type="EMBL" id="EQ974024">
    <property type="protein sequence ID" value="EEF35332.1"/>
    <property type="molecule type" value="Genomic_DNA"/>
</dbReference>
<sequence>MDLWELFFKPIYRQSELLEEVTVSMLIDMDTKRWKHDVVRSVFIPSDADQILQMPLSVQLTMNRMIWKGTKHGHFSVKSVYHLATQLASALETMHHVFFECALARGVWYASLIRLDFLCVQVQSFIMFLASILGGFPAQYVDIFYTIAWEICSQCNQVCFKQKQCTTVEVVSLASKRLSDIQRPRVNEVTTCPPNTEVSRWIPPPSRLRKLNTDATLYDDGIFELGFIVRDDFGEVLIAGTKRTSIVHISTPAEVMTIR</sequence>
<keyword evidence="2" id="KW-1185">Reference proteome</keyword>
<evidence type="ECO:0000313" key="1">
    <source>
        <dbReference type="EMBL" id="EEF35332.1"/>
    </source>
</evidence>
<protein>
    <recommendedName>
        <fullName evidence="3">Reverse transcriptase zinc-binding domain-containing protein</fullName>
    </recommendedName>
</protein>
<evidence type="ECO:0008006" key="3">
    <source>
        <dbReference type="Google" id="ProtNLM"/>
    </source>
</evidence>
<reference evidence="2" key="1">
    <citation type="journal article" date="2010" name="Nat. Biotechnol.">
        <title>Draft genome sequence of the oilseed species Ricinus communis.</title>
        <authorList>
            <person name="Chan A.P."/>
            <person name="Crabtree J."/>
            <person name="Zhao Q."/>
            <person name="Lorenzi H."/>
            <person name="Orvis J."/>
            <person name="Puiu D."/>
            <person name="Melake-Berhan A."/>
            <person name="Jones K.M."/>
            <person name="Redman J."/>
            <person name="Chen G."/>
            <person name="Cahoon E.B."/>
            <person name="Gedil M."/>
            <person name="Stanke M."/>
            <person name="Haas B.J."/>
            <person name="Wortman J.R."/>
            <person name="Fraser-Liggett C.M."/>
            <person name="Ravel J."/>
            <person name="Rabinowicz P.D."/>
        </authorList>
    </citation>
    <scope>NUCLEOTIDE SEQUENCE [LARGE SCALE GENOMIC DNA]</scope>
    <source>
        <strain evidence="2">cv. Hale</strain>
    </source>
</reference>
<dbReference type="AlphaFoldDB" id="B9SM13"/>